<dbReference type="SMART" id="SM00487">
    <property type="entry name" value="DEXDc"/>
    <property type="match status" value="1"/>
</dbReference>
<dbReference type="Pfam" id="PF04408">
    <property type="entry name" value="WHD_HA2"/>
    <property type="match status" value="1"/>
</dbReference>
<dbReference type="InterPro" id="IPR002464">
    <property type="entry name" value="DNA/RNA_helicase_DEAH_CS"/>
</dbReference>
<keyword evidence="3 9" id="KW-0378">Hydrolase</keyword>
<dbReference type="SMART" id="SM00847">
    <property type="entry name" value="HA2"/>
    <property type="match status" value="1"/>
</dbReference>
<dbReference type="PROSITE" id="PS51192">
    <property type="entry name" value="HELICASE_ATP_BIND_1"/>
    <property type="match status" value="1"/>
</dbReference>
<feature type="domain" description="Helicase C-terminal" evidence="8">
    <location>
        <begin position="546"/>
        <end position="759"/>
    </location>
</feature>
<organism evidence="9 10">
    <name type="scientific">Teratosphaeria nubilosa</name>
    <dbReference type="NCBI Taxonomy" id="161662"/>
    <lineage>
        <taxon>Eukaryota</taxon>
        <taxon>Fungi</taxon>
        <taxon>Dikarya</taxon>
        <taxon>Ascomycota</taxon>
        <taxon>Pezizomycotina</taxon>
        <taxon>Dothideomycetes</taxon>
        <taxon>Dothideomycetidae</taxon>
        <taxon>Mycosphaerellales</taxon>
        <taxon>Teratosphaeriaceae</taxon>
        <taxon>Teratosphaeria</taxon>
    </lineage>
</organism>
<dbReference type="InterPro" id="IPR007502">
    <property type="entry name" value="Helicase-assoc_dom"/>
</dbReference>
<dbReference type="PANTHER" id="PTHR18934:SF203">
    <property type="entry name" value="ATP-DEPENDENT RNA HELICASE A"/>
    <property type="match status" value="1"/>
</dbReference>
<proteinExistence type="predicted"/>
<accession>A0A6G1KYX8</accession>
<sequence>MIAPTQKQYPGAPSTLFDPHTTHAGFVTLYNRLGLPLRAEIDSRSKSMNGSPNGGPLFLTTVKLKSPDSDEILGDGEGEDWSKHMSKQAAWFSALCNLHENETLKDLLDDVKVNLPTALDEKTLKVEKDAKTEIYNFAASLGQVPQFKISKPVPRTFRERKSKAFASLVQVTISLPESGIEVTELGRNLRAAEVAAAVSFKRAAENIMDSGHRAVGTLEPPSGFRLLNTDTAKQFFDVMQEGQRKWNVEVEIETMDRSGITSNLAQLKIDSKPQGPEVMMSTKKQAEELAYLVAAVGISKARPEILEEFERRLKEGKGQILKTPPPLDLRMDPETLHLMRTALVSARAAGLPDDREILPAAKDTRLDLSRRQRRQLSPQEADSRSEMLAEKQKRLENDPELEQLRTKRAALPMSGYRDQVSAMVSNHIYSIVVGATGSGKTTQVPQILLEDYIAQGKGGLCNIVCTQPRRIAATSVANRVAAERAESLQQTVGYHVRFDARNPQNGGGITYCTTGILLEQLKHDPDGMLDTLSHIVIDEVHERDINIDFLMVVLKKALAKREANGQSVPKVVLMSATLDTELFATYFRRNDGAGGVLPAPSLSVPGRTYPVKEKFLGQIMDELKSYDQSKYKICLLHSSVPKEDQDEIFRPTPPGCRKIILSTNIAETSVTVTDVKHVVDTGKLRETRYDQVTRISGLQCVWESRSNAKQRAGRAGRVSEGNYYALYSKERFKSMKAVGLPELLRSDLQETCLAVRQQFPEDAVGDFLSQAIEPPAPRAVQAAISELKSIEALTQDESLTALGRVLAKLPVHPSLGKMVVIGIVFRCLSPMLLLSAAANERSLFVTGIGREAKQRANRSKREYADREPSDHMAMLAGFKDIAEALDRHGPSGAYARARENDVHFGAFKNIQSAARQIAQTLTDHGLLEADTFSKQRSPGLFGPDAVNRNSGNTALIKCLWLSGVYPNLAIKRYQAGMLWRTPSESNAMIHPSSINDDSKKKDRETKLDTGTLVTFSTLSRSTDGQSLHMRDTTVLHPLFAALFGGKLEMTDTNTLQMDGWLRFYVKASDRAFATKLILETRKALDRALNAAFQALADVRPGQRTFLESDPVIDVFSNRIVEVLDRATGAWVEHLWGDDAQRRATTAFRSAGGSARRPGMDGNWRQRSFILPR</sequence>
<keyword evidence="10" id="KW-1185">Reference proteome</keyword>
<feature type="region of interest" description="Disordered" evidence="6">
    <location>
        <begin position="362"/>
        <end position="402"/>
    </location>
</feature>
<evidence type="ECO:0000313" key="10">
    <source>
        <dbReference type="Proteomes" id="UP000799436"/>
    </source>
</evidence>
<keyword evidence="5" id="KW-0067">ATP-binding</keyword>
<name>A0A6G1KYX8_9PEZI</name>
<dbReference type="EMBL" id="ML995897">
    <property type="protein sequence ID" value="KAF2765244.1"/>
    <property type="molecule type" value="Genomic_DNA"/>
</dbReference>
<dbReference type="SUPFAM" id="SSF52540">
    <property type="entry name" value="P-loop containing nucleoside triphosphate hydrolases"/>
    <property type="match status" value="1"/>
</dbReference>
<evidence type="ECO:0000256" key="6">
    <source>
        <dbReference type="SAM" id="MobiDB-lite"/>
    </source>
</evidence>
<evidence type="ECO:0000256" key="2">
    <source>
        <dbReference type="ARBA" id="ARBA00022741"/>
    </source>
</evidence>
<dbReference type="InterPro" id="IPR011545">
    <property type="entry name" value="DEAD/DEAH_box_helicase_dom"/>
</dbReference>
<feature type="compositionally biased region" description="Basic and acidic residues" evidence="6">
    <location>
        <begin position="381"/>
        <end position="402"/>
    </location>
</feature>
<dbReference type="Proteomes" id="UP000799436">
    <property type="component" value="Unassembled WGS sequence"/>
</dbReference>
<keyword evidence="4" id="KW-0347">Helicase</keyword>
<dbReference type="FunFam" id="1.20.120.1080:FF:000002">
    <property type="entry name" value="Putative ATP-dependent RNA helicase DHX36"/>
    <property type="match status" value="1"/>
</dbReference>
<dbReference type="GO" id="GO:0016787">
    <property type="term" value="F:hydrolase activity"/>
    <property type="evidence" value="ECO:0007669"/>
    <property type="project" value="UniProtKB-KW"/>
</dbReference>
<dbReference type="GO" id="GO:0003723">
    <property type="term" value="F:RNA binding"/>
    <property type="evidence" value="ECO:0007669"/>
    <property type="project" value="TreeGrafter"/>
</dbReference>
<evidence type="ECO:0000259" key="8">
    <source>
        <dbReference type="PROSITE" id="PS51194"/>
    </source>
</evidence>
<dbReference type="GO" id="GO:1990904">
    <property type="term" value="C:ribonucleoprotein complex"/>
    <property type="evidence" value="ECO:0007669"/>
    <property type="project" value="UniProtKB-ARBA"/>
</dbReference>
<dbReference type="Gene3D" id="3.40.50.300">
    <property type="entry name" value="P-loop containing nucleotide triphosphate hydrolases"/>
    <property type="match status" value="2"/>
</dbReference>
<dbReference type="InterPro" id="IPR014001">
    <property type="entry name" value="Helicase_ATP-bd"/>
</dbReference>
<dbReference type="Pfam" id="PF21010">
    <property type="entry name" value="HA2_C"/>
    <property type="match status" value="1"/>
</dbReference>
<dbReference type="SMART" id="SM00490">
    <property type="entry name" value="HELICc"/>
    <property type="match status" value="1"/>
</dbReference>
<evidence type="ECO:0000256" key="5">
    <source>
        <dbReference type="ARBA" id="ARBA00022840"/>
    </source>
</evidence>
<dbReference type="CDD" id="cd18791">
    <property type="entry name" value="SF2_C_RHA"/>
    <property type="match status" value="1"/>
</dbReference>
<evidence type="ECO:0000256" key="4">
    <source>
        <dbReference type="ARBA" id="ARBA00022806"/>
    </source>
</evidence>
<feature type="domain" description="Helicase ATP-binding" evidence="7">
    <location>
        <begin position="421"/>
        <end position="587"/>
    </location>
</feature>
<dbReference type="Pfam" id="PF00270">
    <property type="entry name" value="DEAD"/>
    <property type="match status" value="1"/>
</dbReference>
<dbReference type="PROSITE" id="PS00690">
    <property type="entry name" value="DEAH_ATP_HELICASE"/>
    <property type="match status" value="1"/>
</dbReference>
<dbReference type="EC" id="3.6.4.13" evidence="1"/>
<evidence type="ECO:0000313" key="9">
    <source>
        <dbReference type="EMBL" id="KAF2765244.1"/>
    </source>
</evidence>
<dbReference type="CDD" id="cd17917">
    <property type="entry name" value="DEXHc_RHA-like"/>
    <property type="match status" value="1"/>
</dbReference>
<dbReference type="GO" id="GO:0003724">
    <property type="term" value="F:RNA helicase activity"/>
    <property type="evidence" value="ECO:0007669"/>
    <property type="project" value="UniProtKB-EC"/>
</dbReference>
<dbReference type="InterPro" id="IPR048333">
    <property type="entry name" value="HA2_WH"/>
</dbReference>
<dbReference type="Pfam" id="PF00271">
    <property type="entry name" value="Helicase_C"/>
    <property type="match status" value="1"/>
</dbReference>
<keyword evidence="2" id="KW-0547">Nucleotide-binding</keyword>
<dbReference type="Gene3D" id="1.20.120.1080">
    <property type="match status" value="1"/>
</dbReference>
<protein>
    <recommendedName>
        <fullName evidence="1">RNA helicase</fullName>
        <ecNumber evidence="1">3.6.4.13</ecNumber>
    </recommendedName>
</protein>
<dbReference type="OrthoDB" id="5600252at2759"/>
<dbReference type="PANTHER" id="PTHR18934">
    <property type="entry name" value="ATP-DEPENDENT RNA HELICASE"/>
    <property type="match status" value="1"/>
</dbReference>
<dbReference type="InterPro" id="IPR027417">
    <property type="entry name" value="P-loop_NTPase"/>
</dbReference>
<dbReference type="PROSITE" id="PS51194">
    <property type="entry name" value="HELICASE_CTER"/>
    <property type="match status" value="1"/>
</dbReference>
<dbReference type="GO" id="GO:0005524">
    <property type="term" value="F:ATP binding"/>
    <property type="evidence" value="ECO:0007669"/>
    <property type="project" value="UniProtKB-KW"/>
</dbReference>
<dbReference type="AlphaFoldDB" id="A0A6G1KYX8"/>
<reference evidence="9" key="1">
    <citation type="journal article" date="2020" name="Stud. Mycol.">
        <title>101 Dothideomycetes genomes: a test case for predicting lifestyles and emergence of pathogens.</title>
        <authorList>
            <person name="Haridas S."/>
            <person name="Albert R."/>
            <person name="Binder M."/>
            <person name="Bloem J."/>
            <person name="Labutti K."/>
            <person name="Salamov A."/>
            <person name="Andreopoulos B."/>
            <person name="Baker S."/>
            <person name="Barry K."/>
            <person name="Bills G."/>
            <person name="Bluhm B."/>
            <person name="Cannon C."/>
            <person name="Castanera R."/>
            <person name="Culley D."/>
            <person name="Daum C."/>
            <person name="Ezra D."/>
            <person name="Gonzalez J."/>
            <person name="Henrissat B."/>
            <person name="Kuo A."/>
            <person name="Liang C."/>
            <person name="Lipzen A."/>
            <person name="Lutzoni F."/>
            <person name="Magnuson J."/>
            <person name="Mondo S."/>
            <person name="Nolan M."/>
            <person name="Ohm R."/>
            <person name="Pangilinan J."/>
            <person name="Park H.-J."/>
            <person name="Ramirez L."/>
            <person name="Alfaro M."/>
            <person name="Sun H."/>
            <person name="Tritt A."/>
            <person name="Yoshinaga Y."/>
            <person name="Zwiers L.-H."/>
            <person name="Turgeon B."/>
            <person name="Goodwin S."/>
            <person name="Spatafora J."/>
            <person name="Crous P."/>
            <person name="Grigoriev I."/>
        </authorList>
    </citation>
    <scope>NUCLEOTIDE SEQUENCE</scope>
    <source>
        <strain evidence="9">CBS 116005</strain>
    </source>
</reference>
<evidence type="ECO:0000256" key="3">
    <source>
        <dbReference type="ARBA" id="ARBA00022801"/>
    </source>
</evidence>
<evidence type="ECO:0000259" key="7">
    <source>
        <dbReference type="PROSITE" id="PS51192"/>
    </source>
</evidence>
<gene>
    <name evidence="9" type="ORF">EJ03DRAFT_280450</name>
</gene>
<evidence type="ECO:0000256" key="1">
    <source>
        <dbReference type="ARBA" id="ARBA00012552"/>
    </source>
</evidence>
<dbReference type="InterPro" id="IPR001650">
    <property type="entry name" value="Helicase_C-like"/>
</dbReference>